<feature type="compositionally biased region" description="Basic residues" evidence="4">
    <location>
        <begin position="760"/>
        <end position="774"/>
    </location>
</feature>
<dbReference type="SMART" id="SM00327">
    <property type="entry name" value="VWA"/>
    <property type="match status" value="1"/>
</dbReference>
<keyword evidence="5" id="KW-0472">Membrane</keyword>
<dbReference type="PANTHER" id="PTHR45751">
    <property type="entry name" value="COPINE FAMILY PROTEIN 1"/>
    <property type="match status" value="1"/>
</dbReference>
<sequence>MAVLASFEEDDYREIVDYDDLYFDEHFDDDDCDDSRTLLFWFYWQPVITMIAVVTISVLYYWLLASSRRRRRGRSIVVDTTTSEQISRPQRAASPIVTVSNQAKEAEIVHIKRSLKQDHNFGNFDPISSPNKRPPHFEQQCIAAAEMHQREICADDFLQLSLQNDCLKDRNDVVLLQSREMALNSCAMMKSLPNDDESGVFEKQIEHSESAFANMQLLVNSERESEKHDQNSSDEEGLDKFHFTLFLRNSSSDERSFSEEKSITNDRDNNNVALFVVSSSNQTRHAQSDDTPNLESSSTTTTVSNIEAATAAVSSSSFDLEKPLLPLDDVAFSNAFTIVQLAQNSSDHQQYAETEPLNLHPESNNHSTNPIETFKHDEKYHPNGLATINNNSTILLTDSVVFTESQNFAKSVGILPDDEDISVEFFQNPPSSAHFQESDSTFSDNFYSKMDITSFRDTDSPVADFCQKPVDNEVQLAEVDSTKKTTTEPNSDDVEEKNTDNLSRQSELLLTVNNDNRTTYLNTESAEFSDTPREISSVNDVDLVEVEKIARKNEKMLRKITKNKHGEADDKNSTTNVGKKEFIQLHSVSSEHEKISSTDFPQSDELFIASKAALERSEKTNLTLTLEQLLFDESAQKDDVEKGQPLLTEVVLQQASSAVSSTQSVDDEKMKLHAKDKDTKFVMFHTRNSENNLQHSISTECSSTGAASTASEPTSDCMSCTDGRNLELYVVDCDVKKQEGDEKDENEQSQNEVYCNKGGERRRRRRRRRGRKHGDRSSSKFSFKSEEVEHVKSDFSDNGNIGKDDNMHEGLLHVARDVIENNGFASKSVQSEEASFLAIDEQIVEPKVIIGSASACGMNVAEICNKNDDALDNLETVIPVRKLLEEEGEDLTVSNKLDASNEVAKAVSFCSTENDETTAQITGSENSEIQVHSVFVVDVEEKSQPGEGEERQAAARWGSLQAVKSTSASDSSTSTCDGETSDKMIKSDGKKQVNSACEILQERRKSEQSETIFERDVDIEVHFNVPDDDDDDKNLKNDSSSKSEKTYSRTEKMETEIVRTVEIHSEHRSEENASSSVVVVAAAAAEPSVEIGSRDGVVQVELPRQAEELSSVLGNEIACDSEKSSSASNDGNCSSDPSVFARSQLVYTVAALPHINQESNACGGETCDEEHTTATEIDSDEPSVKSKENENATEAVTKLSSGSLLRKSISCDQNNVGKYFAGQDGISSPPMVSSLLEVVGATSVTQAVDKLSTLEAISDVMRRAGLESSNLIFGIDYTASNKYQGENSFDHKSLHTIDSVIQNPYQQVITIMGKTLAPFSNGGTISAFGFGDVYTSDMSVFPLKKDGECHSFEEVLNVYNTITPEVILCGPTNFAPLIHEATKICKKVKTYHILVIVADGQVTNEKATRDAIVSACKYPLSIIVVGVGDGPWDMMRAFDESLPKRKWDNFHFVNFHQVTSNSSQPELAFVLEALLEIPNQYKKIKSLGLLDFDIGESKRPRAVMIGMPKLPMVYDYQPKYSFIVNTIMRWVKAEFEIQQETISTMLIKKKRLINKKTIFISMQC</sequence>
<evidence type="ECO:0000256" key="1">
    <source>
        <dbReference type="ARBA" id="ARBA00022723"/>
    </source>
</evidence>
<feature type="region of interest" description="Disordered" evidence="4">
    <location>
        <begin position="739"/>
        <end position="785"/>
    </location>
</feature>
<feature type="domain" description="4Fe-4S Mo/W bis-MGD-type" evidence="6">
    <location>
        <begin position="709"/>
        <end position="769"/>
    </location>
</feature>
<evidence type="ECO:0000313" key="8">
    <source>
        <dbReference type="Proteomes" id="UP000054776"/>
    </source>
</evidence>
<dbReference type="InterPro" id="IPR006963">
    <property type="entry name" value="Mopterin_OxRdtase_4Fe-4S_dom"/>
</dbReference>
<reference evidence="7 8" key="1">
    <citation type="submission" date="2015-01" db="EMBL/GenBank/DDBJ databases">
        <title>Evolution of Trichinella species and genotypes.</title>
        <authorList>
            <person name="Korhonen P.K."/>
            <person name="Edoardo P."/>
            <person name="Giuseppe L.R."/>
            <person name="Gasser R.B."/>
        </authorList>
    </citation>
    <scope>NUCLEOTIDE SEQUENCE [LARGE SCALE GENOMIC DNA]</scope>
    <source>
        <strain evidence="7">ISS3</strain>
    </source>
</reference>
<dbReference type="SUPFAM" id="SSF53300">
    <property type="entry name" value="vWA-like"/>
    <property type="match status" value="1"/>
</dbReference>
<dbReference type="Proteomes" id="UP000054776">
    <property type="component" value="Unassembled WGS sequence"/>
</dbReference>
<feature type="region of interest" description="Disordered" evidence="4">
    <location>
        <begin position="279"/>
        <end position="301"/>
    </location>
</feature>
<keyword evidence="3" id="KW-0411">Iron-sulfur</keyword>
<feature type="compositionally biased region" description="Basic and acidic residues" evidence="4">
    <location>
        <begin position="775"/>
        <end position="785"/>
    </location>
</feature>
<feature type="compositionally biased region" description="Low complexity" evidence="4">
    <location>
        <begin position="965"/>
        <end position="975"/>
    </location>
</feature>
<evidence type="ECO:0000256" key="2">
    <source>
        <dbReference type="ARBA" id="ARBA00023004"/>
    </source>
</evidence>
<dbReference type="InterPro" id="IPR052079">
    <property type="entry name" value="E3_ligase/Copine_domain"/>
</dbReference>
<dbReference type="OrthoDB" id="5855668at2759"/>
<feature type="region of interest" description="Disordered" evidence="4">
    <location>
        <begin position="478"/>
        <end position="507"/>
    </location>
</feature>
<evidence type="ECO:0000256" key="4">
    <source>
        <dbReference type="SAM" id="MobiDB-lite"/>
    </source>
</evidence>
<accession>A0A0V1B191</accession>
<organism evidence="7 8">
    <name type="scientific">Trichinella spiralis</name>
    <name type="common">Trichina worm</name>
    <dbReference type="NCBI Taxonomy" id="6334"/>
    <lineage>
        <taxon>Eukaryota</taxon>
        <taxon>Metazoa</taxon>
        <taxon>Ecdysozoa</taxon>
        <taxon>Nematoda</taxon>
        <taxon>Enoplea</taxon>
        <taxon>Dorylaimia</taxon>
        <taxon>Trichinellida</taxon>
        <taxon>Trichinellidae</taxon>
        <taxon>Trichinella</taxon>
    </lineage>
</organism>
<dbReference type="InterPro" id="IPR036465">
    <property type="entry name" value="vWFA_dom_sf"/>
</dbReference>
<keyword evidence="8" id="KW-1185">Reference proteome</keyword>
<keyword evidence="5" id="KW-1133">Transmembrane helix</keyword>
<proteinExistence type="predicted"/>
<dbReference type="EMBL" id="JYDH01000132">
    <property type="protein sequence ID" value="KRY30751.1"/>
    <property type="molecule type" value="Genomic_DNA"/>
</dbReference>
<keyword evidence="1" id="KW-0479">Metal-binding</keyword>
<comment type="caution">
    <text evidence="7">The sequence shown here is derived from an EMBL/GenBank/DDBJ whole genome shotgun (WGS) entry which is preliminary data.</text>
</comment>
<keyword evidence="2" id="KW-0408">Iron</keyword>
<dbReference type="GO" id="GO:0016567">
    <property type="term" value="P:protein ubiquitination"/>
    <property type="evidence" value="ECO:0007669"/>
    <property type="project" value="TreeGrafter"/>
</dbReference>
<dbReference type="PROSITE" id="PS51669">
    <property type="entry name" value="4FE4S_MOW_BIS_MGD"/>
    <property type="match status" value="1"/>
</dbReference>
<feature type="compositionally biased region" description="Basic and acidic residues" evidence="4">
    <location>
        <begin position="1033"/>
        <end position="1051"/>
    </location>
</feature>
<dbReference type="GO" id="GO:0051536">
    <property type="term" value="F:iron-sulfur cluster binding"/>
    <property type="evidence" value="ECO:0007669"/>
    <property type="project" value="UniProtKB-KW"/>
</dbReference>
<name>A0A0V1B191_TRISP</name>
<dbReference type="Pfam" id="PF07002">
    <property type="entry name" value="Copine"/>
    <property type="match status" value="1"/>
</dbReference>
<feature type="compositionally biased region" description="Basic and acidic residues" evidence="4">
    <location>
        <begin position="980"/>
        <end position="989"/>
    </location>
</feature>
<dbReference type="GO" id="GO:0004842">
    <property type="term" value="F:ubiquitin-protein transferase activity"/>
    <property type="evidence" value="ECO:0007669"/>
    <property type="project" value="TreeGrafter"/>
</dbReference>
<dbReference type="InterPro" id="IPR002035">
    <property type="entry name" value="VWF_A"/>
</dbReference>
<feature type="transmembrane region" description="Helical" evidence="5">
    <location>
        <begin position="43"/>
        <end position="64"/>
    </location>
</feature>
<evidence type="ECO:0000256" key="5">
    <source>
        <dbReference type="SAM" id="Phobius"/>
    </source>
</evidence>
<evidence type="ECO:0000256" key="3">
    <source>
        <dbReference type="ARBA" id="ARBA00023014"/>
    </source>
</evidence>
<dbReference type="GO" id="GO:0016491">
    <property type="term" value="F:oxidoreductase activity"/>
    <property type="evidence" value="ECO:0007669"/>
    <property type="project" value="InterPro"/>
</dbReference>
<protein>
    <submittedName>
        <fullName evidence="7">Copine family protein 2</fullName>
    </submittedName>
</protein>
<keyword evidence="5" id="KW-0812">Transmembrane</keyword>
<evidence type="ECO:0000259" key="6">
    <source>
        <dbReference type="PROSITE" id="PS51669"/>
    </source>
</evidence>
<feature type="compositionally biased region" description="Basic and acidic residues" evidence="4">
    <location>
        <begin position="941"/>
        <end position="953"/>
    </location>
</feature>
<evidence type="ECO:0000313" key="7">
    <source>
        <dbReference type="EMBL" id="KRY30751.1"/>
    </source>
</evidence>
<dbReference type="PANTHER" id="PTHR45751:SF48">
    <property type="entry name" value="COPINE FAMILY PROTEIN 1"/>
    <property type="match status" value="1"/>
</dbReference>
<feature type="region of interest" description="Disordered" evidence="4">
    <location>
        <begin position="1023"/>
        <end position="1051"/>
    </location>
</feature>
<dbReference type="GO" id="GO:0005634">
    <property type="term" value="C:nucleus"/>
    <property type="evidence" value="ECO:0007669"/>
    <property type="project" value="TreeGrafter"/>
</dbReference>
<dbReference type="GO" id="GO:0046872">
    <property type="term" value="F:metal ion binding"/>
    <property type="evidence" value="ECO:0007669"/>
    <property type="project" value="UniProtKB-KW"/>
</dbReference>
<dbReference type="eggNOG" id="KOG1327">
    <property type="taxonomic scope" value="Eukaryota"/>
</dbReference>
<dbReference type="InterPro" id="IPR010734">
    <property type="entry name" value="Copine_C"/>
</dbReference>
<gene>
    <name evidence="7" type="primary">cpna-2</name>
    <name evidence="7" type="ORF">T01_11801</name>
</gene>
<feature type="region of interest" description="Disordered" evidence="4">
    <location>
        <begin position="941"/>
        <end position="989"/>
    </location>
</feature>